<evidence type="ECO:0000256" key="12">
    <source>
        <dbReference type="ARBA" id="ARBA00023224"/>
    </source>
</evidence>
<keyword evidence="3 14" id="KW-0716">Sensory transduction</keyword>
<dbReference type="InterPro" id="IPR052921">
    <property type="entry name" value="GPCR1_Superfamily_Member"/>
</dbReference>
<evidence type="ECO:0000256" key="13">
    <source>
        <dbReference type="RuleBase" id="RU000688"/>
    </source>
</evidence>
<evidence type="ECO:0000256" key="10">
    <source>
        <dbReference type="ARBA" id="ARBA00023170"/>
    </source>
</evidence>
<keyword evidence="8 14" id="KW-0472">Membrane</keyword>
<keyword evidence="2 14" id="KW-1003">Cell membrane</keyword>
<dbReference type="GO" id="GO:0004984">
    <property type="term" value="F:olfactory receptor activity"/>
    <property type="evidence" value="ECO:0007669"/>
    <property type="project" value="InterPro"/>
</dbReference>
<evidence type="ECO:0000256" key="11">
    <source>
        <dbReference type="ARBA" id="ARBA00023180"/>
    </source>
</evidence>
<feature type="transmembrane region" description="Helical" evidence="14">
    <location>
        <begin position="23"/>
        <end position="46"/>
    </location>
</feature>
<evidence type="ECO:0000313" key="16">
    <source>
        <dbReference type="Ensembl" id="ENSSAUP00010049083.1"/>
    </source>
</evidence>
<keyword evidence="11" id="KW-0325">Glycoprotein</keyword>
<comment type="similarity">
    <text evidence="13">Belongs to the G-protein coupled receptor 1 family.</text>
</comment>
<evidence type="ECO:0000256" key="3">
    <source>
        <dbReference type="ARBA" id="ARBA00022606"/>
    </source>
</evidence>
<dbReference type="Ensembl" id="ENSSAUT00010051654.1">
    <property type="protein sequence ID" value="ENSSAUP00010049083.1"/>
    <property type="gene ID" value="ENSSAUG00010020516.1"/>
</dbReference>
<evidence type="ECO:0000313" key="17">
    <source>
        <dbReference type="Proteomes" id="UP000472265"/>
    </source>
</evidence>
<evidence type="ECO:0000256" key="7">
    <source>
        <dbReference type="ARBA" id="ARBA00023040"/>
    </source>
</evidence>
<evidence type="ECO:0000259" key="15">
    <source>
        <dbReference type="PROSITE" id="PS50262"/>
    </source>
</evidence>
<dbReference type="FunFam" id="1.20.1070.10:FF:000024">
    <property type="entry name" value="Olfactory receptor"/>
    <property type="match status" value="1"/>
</dbReference>
<feature type="transmembrane region" description="Helical" evidence="14">
    <location>
        <begin position="58"/>
        <end position="80"/>
    </location>
</feature>
<sequence length="345" mass="39789">MENSTVSFYFNLTMFVNIGHYRYPAFVFCFLLYSFIVYANFVIILVITQETPLHEPMYMFIAMLCVNSLYGSTGFFPRFLMDLLSDTHLFSRPACFTQIYVIYSYACYEMTILGIIAYDRYAAVCHPLHYHSKMNSKAALKLALWAWIFPTAGVIVCISLSARLPLCGSKIQKVFCANWNVVKLSCVSNVVNNICGMLLTISTIFFPLFYVLYTYLRIVIVCWKSSAEFRGKVLQSCLPHVISFVIYSITVFCDVALSRYNIEEVNPFAAVILSLEFVIIPPLLNPLVYGLKLPEIRRHILRMASRYKIISHRLPKLSGCDNVWAKCTVTSYTEFIYIHYITHFY</sequence>
<dbReference type="PROSITE" id="PS50262">
    <property type="entry name" value="G_PROTEIN_RECEP_F1_2"/>
    <property type="match status" value="1"/>
</dbReference>
<dbReference type="Proteomes" id="UP000472265">
    <property type="component" value="Chromosome 9"/>
</dbReference>
<dbReference type="InterPro" id="IPR017452">
    <property type="entry name" value="GPCR_Rhodpsn_7TM"/>
</dbReference>
<dbReference type="PANTHER" id="PTHR26451:SF847">
    <property type="entry name" value="ODORANT RECEPTOR-RELATED"/>
    <property type="match status" value="1"/>
</dbReference>
<evidence type="ECO:0000256" key="2">
    <source>
        <dbReference type="ARBA" id="ARBA00022475"/>
    </source>
</evidence>
<evidence type="ECO:0000256" key="14">
    <source>
        <dbReference type="RuleBase" id="RU363047"/>
    </source>
</evidence>
<dbReference type="PRINTS" id="PR00245">
    <property type="entry name" value="OLFACTORYR"/>
</dbReference>
<feature type="transmembrane region" description="Helical" evidence="14">
    <location>
        <begin position="269"/>
        <end position="291"/>
    </location>
</feature>
<keyword evidence="10 13" id="KW-0675">Receptor</keyword>
<reference evidence="16" key="2">
    <citation type="submission" date="2025-08" db="UniProtKB">
        <authorList>
            <consortium name="Ensembl"/>
        </authorList>
    </citation>
    <scope>IDENTIFICATION</scope>
</reference>
<dbReference type="InParanoid" id="A0A671XD82"/>
<feature type="transmembrane region" description="Helical" evidence="14">
    <location>
        <begin position="100"/>
        <end position="121"/>
    </location>
</feature>
<evidence type="ECO:0000256" key="1">
    <source>
        <dbReference type="ARBA" id="ARBA00004651"/>
    </source>
</evidence>
<feature type="transmembrane region" description="Helical" evidence="14">
    <location>
        <begin position="237"/>
        <end position="257"/>
    </location>
</feature>
<proteinExistence type="inferred from homology"/>
<evidence type="ECO:0000256" key="5">
    <source>
        <dbReference type="ARBA" id="ARBA00022725"/>
    </source>
</evidence>
<reference evidence="16" key="1">
    <citation type="submission" date="2021-04" db="EMBL/GenBank/DDBJ databases">
        <authorList>
            <consortium name="Wellcome Sanger Institute Data Sharing"/>
        </authorList>
    </citation>
    <scope>NUCLEOTIDE SEQUENCE [LARGE SCALE GENOMIC DNA]</scope>
</reference>
<evidence type="ECO:0000256" key="8">
    <source>
        <dbReference type="ARBA" id="ARBA00023136"/>
    </source>
</evidence>
<dbReference type="GO" id="GO:0005886">
    <property type="term" value="C:plasma membrane"/>
    <property type="evidence" value="ECO:0007669"/>
    <property type="project" value="UniProtKB-SubCell"/>
</dbReference>
<dbReference type="Gene3D" id="1.20.1070.10">
    <property type="entry name" value="Rhodopsin 7-helix transmembrane proteins"/>
    <property type="match status" value="1"/>
</dbReference>
<comment type="subcellular location">
    <subcellularLocation>
        <location evidence="1 14">Cell membrane</location>
        <topology evidence="1 14">Multi-pass membrane protein</topology>
    </subcellularLocation>
</comment>
<dbReference type="AlphaFoldDB" id="A0A671XD82"/>
<organism evidence="16 17">
    <name type="scientific">Sparus aurata</name>
    <name type="common">Gilthead sea bream</name>
    <dbReference type="NCBI Taxonomy" id="8175"/>
    <lineage>
        <taxon>Eukaryota</taxon>
        <taxon>Metazoa</taxon>
        <taxon>Chordata</taxon>
        <taxon>Craniata</taxon>
        <taxon>Vertebrata</taxon>
        <taxon>Euteleostomi</taxon>
        <taxon>Actinopterygii</taxon>
        <taxon>Neopterygii</taxon>
        <taxon>Teleostei</taxon>
        <taxon>Neoteleostei</taxon>
        <taxon>Acanthomorphata</taxon>
        <taxon>Eupercaria</taxon>
        <taxon>Spariformes</taxon>
        <taxon>Sparidae</taxon>
        <taxon>Sparus</taxon>
    </lineage>
</organism>
<reference evidence="16" key="3">
    <citation type="submission" date="2025-09" db="UniProtKB">
        <authorList>
            <consortium name="Ensembl"/>
        </authorList>
    </citation>
    <scope>IDENTIFICATION</scope>
</reference>
<evidence type="ECO:0000256" key="4">
    <source>
        <dbReference type="ARBA" id="ARBA00022692"/>
    </source>
</evidence>
<keyword evidence="4 13" id="KW-0812">Transmembrane</keyword>
<dbReference type="SUPFAM" id="SSF81321">
    <property type="entry name" value="Family A G protein-coupled receptor-like"/>
    <property type="match status" value="1"/>
</dbReference>
<dbReference type="GO" id="GO:0004930">
    <property type="term" value="F:G protein-coupled receptor activity"/>
    <property type="evidence" value="ECO:0007669"/>
    <property type="project" value="UniProtKB-KW"/>
</dbReference>
<feature type="domain" description="G-protein coupled receptors family 1 profile" evidence="15">
    <location>
        <begin position="39"/>
        <end position="289"/>
    </location>
</feature>
<dbReference type="OMA" id="YRFAAFT"/>
<dbReference type="InterPro" id="IPR000276">
    <property type="entry name" value="GPCR_Rhodpsn"/>
</dbReference>
<keyword evidence="7 13" id="KW-0297">G-protein coupled receptor</keyword>
<dbReference type="Pfam" id="PF13853">
    <property type="entry name" value="7tm_4"/>
    <property type="match status" value="1"/>
</dbReference>
<dbReference type="PROSITE" id="PS00237">
    <property type="entry name" value="G_PROTEIN_RECEP_F1_1"/>
    <property type="match status" value="1"/>
</dbReference>
<evidence type="ECO:0000256" key="6">
    <source>
        <dbReference type="ARBA" id="ARBA00022989"/>
    </source>
</evidence>
<keyword evidence="9" id="KW-1015">Disulfide bond</keyword>
<dbReference type="PRINTS" id="PR00237">
    <property type="entry name" value="GPCRRHODOPSN"/>
</dbReference>
<protein>
    <recommendedName>
        <fullName evidence="14">Olfactory receptor</fullName>
    </recommendedName>
</protein>
<keyword evidence="5 14" id="KW-0552">Olfaction</keyword>
<dbReference type="GeneTree" id="ENSGT01030000234640"/>
<keyword evidence="6 14" id="KW-1133">Transmembrane helix</keyword>
<name>A0A671XD82_SPAAU</name>
<keyword evidence="12 13" id="KW-0807">Transducer</keyword>
<feature type="transmembrane region" description="Helical" evidence="14">
    <location>
        <begin position="190"/>
        <end position="216"/>
    </location>
</feature>
<keyword evidence="17" id="KW-1185">Reference proteome</keyword>
<dbReference type="FunCoup" id="A0A671XD82">
    <property type="interactions" value="449"/>
</dbReference>
<feature type="transmembrane region" description="Helical" evidence="14">
    <location>
        <begin position="142"/>
        <end position="162"/>
    </location>
</feature>
<dbReference type="InterPro" id="IPR000725">
    <property type="entry name" value="Olfact_rcpt"/>
</dbReference>
<evidence type="ECO:0000256" key="9">
    <source>
        <dbReference type="ARBA" id="ARBA00023157"/>
    </source>
</evidence>
<dbReference type="PANTHER" id="PTHR26451">
    <property type="entry name" value="G_PROTEIN_RECEP_F1_2 DOMAIN-CONTAINING PROTEIN"/>
    <property type="match status" value="1"/>
</dbReference>
<dbReference type="GO" id="GO:0005549">
    <property type="term" value="F:odorant binding"/>
    <property type="evidence" value="ECO:0007669"/>
    <property type="project" value="TreeGrafter"/>
</dbReference>
<accession>A0A671XD82</accession>